<feature type="transmembrane region" description="Helical" evidence="7">
    <location>
        <begin position="247"/>
        <end position="268"/>
    </location>
</feature>
<evidence type="ECO:0000259" key="8">
    <source>
        <dbReference type="PROSITE" id="PS50928"/>
    </source>
</evidence>
<feature type="domain" description="ABC transmembrane type-1" evidence="8">
    <location>
        <begin position="77"/>
        <end position="268"/>
    </location>
</feature>
<keyword evidence="5 7" id="KW-1133">Transmembrane helix</keyword>
<keyword evidence="10" id="KW-1185">Reference proteome</keyword>
<feature type="transmembrane region" description="Helical" evidence="7">
    <location>
        <begin position="81"/>
        <end position="102"/>
    </location>
</feature>
<evidence type="ECO:0000256" key="2">
    <source>
        <dbReference type="ARBA" id="ARBA00022448"/>
    </source>
</evidence>
<dbReference type="RefSeq" id="WP_249317687.1">
    <property type="nucleotide sequence ID" value="NZ_JACRSN010000001.1"/>
</dbReference>
<keyword evidence="4 7" id="KW-0812">Transmembrane</keyword>
<comment type="caution">
    <text evidence="9">The sequence shown here is derived from an EMBL/GenBank/DDBJ whole genome shotgun (WGS) entry which is preliminary data.</text>
</comment>
<sequence length="283" mass="32451">MNNLVLRDRIKNGILKTLLNIFFIFLTVFAIYPVFWMIYSSLKSEKQFNTDIIGFPTELHFENYGSAIRVGHLDTYLFNSIYVTAVCMVLIVVFSFLVAYFVNRFEFRGRKIIYFMFMMGMMIPVHGFLVPLYIQFSRLNMTDAWYSLFLPITAFNLPLSMILIENFLKGISFEIEESALIDGATLGQRLAYVVLPMCAPIIATLTILSCLWVWNEYPFALVLITSDKLKTLMLGISNFKGERTTMYPQMFAAPTMVCIPIILVYSIFSKRIMQGMTAGAVKG</sequence>
<feature type="transmembrane region" description="Helical" evidence="7">
    <location>
        <begin position="146"/>
        <end position="168"/>
    </location>
</feature>
<dbReference type="Pfam" id="PF00528">
    <property type="entry name" value="BPD_transp_1"/>
    <property type="match status" value="1"/>
</dbReference>
<evidence type="ECO:0000256" key="6">
    <source>
        <dbReference type="ARBA" id="ARBA00023136"/>
    </source>
</evidence>
<dbReference type="PANTHER" id="PTHR43744:SF12">
    <property type="entry name" value="ABC TRANSPORTER PERMEASE PROTEIN MG189-RELATED"/>
    <property type="match status" value="1"/>
</dbReference>
<dbReference type="EMBL" id="JACRSN010000001">
    <property type="protein sequence ID" value="MBC8532493.1"/>
    <property type="molecule type" value="Genomic_DNA"/>
</dbReference>
<comment type="subcellular location">
    <subcellularLocation>
        <location evidence="1 7">Cell membrane</location>
        <topology evidence="1 7">Multi-pass membrane protein</topology>
    </subcellularLocation>
</comment>
<evidence type="ECO:0000256" key="4">
    <source>
        <dbReference type="ARBA" id="ARBA00022692"/>
    </source>
</evidence>
<dbReference type="InterPro" id="IPR035906">
    <property type="entry name" value="MetI-like_sf"/>
</dbReference>
<reference evidence="9" key="1">
    <citation type="submission" date="2020-08" db="EMBL/GenBank/DDBJ databases">
        <title>Genome public.</title>
        <authorList>
            <person name="Liu C."/>
            <person name="Sun Q."/>
        </authorList>
    </citation>
    <scope>NUCLEOTIDE SEQUENCE</scope>
    <source>
        <strain evidence="9">NSJ-40</strain>
    </source>
</reference>
<keyword evidence="6 7" id="KW-0472">Membrane</keyword>
<proteinExistence type="inferred from homology"/>
<gene>
    <name evidence="9" type="ORF">IAG03_00460</name>
</gene>
<evidence type="ECO:0000313" key="10">
    <source>
        <dbReference type="Proteomes" id="UP000651482"/>
    </source>
</evidence>
<dbReference type="PROSITE" id="PS50928">
    <property type="entry name" value="ABC_TM1"/>
    <property type="match status" value="1"/>
</dbReference>
<evidence type="ECO:0000256" key="1">
    <source>
        <dbReference type="ARBA" id="ARBA00004651"/>
    </source>
</evidence>
<keyword evidence="3" id="KW-1003">Cell membrane</keyword>
<dbReference type="GO" id="GO:0055085">
    <property type="term" value="P:transmembrane transport"/>
    <property type="evidence" value="ECO:0007669"/>
    <property type="project" value="InterPro"/>
</dbReference>
<dbReference type="Proteomes" id="UP000651482">
    <property type="component" value="Unassembled WGS sequence"/>
</dbReference>
<dbReference type="SUPFAM" id="SSF161098">
    <property type="entry name" value="MetI-like"/>
    <property type="match status" value="1"/>
</dbReference>
<protein>
    <submittedName>
        <fullName evidence="9">Carbohydrate ABC transporter permease</fullName>
    </submittedName>
</protein>
<feature type="transmembrane region" description="Helical" evidence="7">
    <location>
        <begin position="189"/>
        <end position="214"/>
    </location>
</feature>
<evidence type="ECO:0000256" key="5">
    <source>
        <dbReference type="ARBA" id="ARBA00022989"/>
    </source>
</evidence>
<dbReference type="InterPro" id="IPR000515">
    <property type="entry name" value="MetI-like"/>
</dbReference>
<organism evidence="9 10">
    <name type="scientific">Yeguia hominis</name>
    <dbReference type="NCBI Taxonomy" id="2763662"/>
    <lineage>
        <taxon>Bacteria</taxon>
        <taxon>Bacillati</taxon>
        <taxon>Bacillota</taxon>
        <taxon>Clostridia</taxon>
        <taxon>Eubacteriales</taxon>
        <taxon>Yeguiaceae</taxon>
        <taxon>Yeguia</taxon>
    </lineage>
</organism>
<feature type="transmembrane region" description="Helical" evidence="7">
    <location>
        <begin position="114"/>
        <end position="134"/>
    </location>
</feature>
<comment type="similarity">
    <text evidence="7">Belongs to the binding-protein-dependent transport system permease family.</text>
</comment>
<evidence type="ECO:0000313" key="9">
    <source>
        <dbReference type="EMBL" id="MBC8532493.1"/>
    </source>
</evidence>
<dbReference type="PANTHER" id="PTHR43744">
    <property type="entry name" value="ABC TRANSPORTER PERMEASE PROTEIN MG189-RELATED-RELATED"/>
    <property type="match status" value="1"/>
</dbReference>
<name>A0A926D6A0_9FIRM</name>
<keyword evidence="2 7" id="KW-0813">Transport</keyword>
<evidence type="ECO:0000256" key="7">
    <source>
        <dbReference type="RuleBase" id="RU363032"/>
    </source>
</evidence>
<feature type="transmembrane region" description="Helical" evidence="7">
    <location>
        <begin position="21"/>
        <end position="39"/>
    </location>
</feature>
<dbReference type="GO" id="GO:0005886">
    <property type="term" value="C:plasma membrane"/>
    <property type="evidence" value="ECO:0007669"/>
    <property type="project" value="UniProtKB-SubCell"/>
</dbReference>
<dbReference type="AlphaFoldDB" id="A0A926D6A0"/>
<dbReference type="CDD" id="cd06261">
    <property type="entry name" value="TM_PBP2"/>
    <property type="match status" value="1"/>
</dbReference>
<accession>A0A926D6A0</accession>
<evidence type="ECO:0000256" key="3">
    <source>
        <dbReference type="ARBA" id="ARBA00022475"/>
    </source>
</evidence>
<dbReference type="Gene3D" id="1.10.3720.10">
    <property type="entry name" value="MetI-like"/>
    <property type="match status" value="1"/>
</dbReference>